<evidence type="ECO:0000313" key="1">
    <source>
        <dbReference type="EMBL" id="RON39577.1"/>
    </source>
</evidence>
<organism evidence="1 2">
    <name type="scientific">Pseudomonas brassicacearum</name>
    <dbReference type="NCBI Taxonomy" id="930166"/>
    <lineage>
        <taxon>Bacteria</taxon>
        <taxon>Pseudomonadati</taxon>
        <taxon>Pseudomonadota</taxon>
        <taxon>Gammaproteobacteria</taxon>
        <taxon>Pseudomonadales</taxon>
        <taxon>Pseudomonadaceae</taxon>
        <taxon>Pseudomonas</taxon>
    </lineage>
</organism>
<sequence>MAWASMAQRMLGVSIRTFSEPSASIDPDGAVYWLTDGAAPGVALAQAVFDTAHVSVDPETGAPVSSNNPILGVRLIDLPNKPTSRDKVQARGELFTISDVQPDGVAGVTIILRKA</sequence>
<protein>
    <recommendedName>
        <fullName evidence="3">Electron transfer flavoprotein</fullName>
    </recommendedName>
</protein>
<dbReference type="AlphaFoldDB" id="A0A423JPE6"/>
<proteinExistence type="predicted"/>
<evidence type="ECO:0000313" key="2">
    <source>
        <dbReference type="Proteomes" id="UP000286351"/>
    </source>
</evidence>
<dbReference type="InterPro" id="IPR053734">
    <property type="entry name" value="Phage_Head-Tail_Connect_sf"/>
</dbReference>
<dbReference type="Pfam" id="PF05354">
    <property type="entry name" value="Phage_attach"/>
    <property type="match status" value="1"/>
</dbReference>
<dbReference type="Proteomes" id="UP000286351">
    <property type="component" value="Unassembled WGS sequence"/>
</dbReference>
<comment type="caution">
    <text evidence="1">The sequence shown here is derived from an EMBL/GenBank/DDBJ whole genome shotgun (WGS) entry which is preliminary data.</text>
</comment>
<dbReference type="RefSeq" id="WP_123365832.1">
    <property type="nucleotide sequence ID" value="NZ_MOBO01000009.1"/>
</dbReference>
<accession>A0A423JPE6</accession>
<gene>
    <name evidence="1" type="ORF">BK664_11505</name>
</gene>
<evidence type="ECO:0008006" key="3">
    <source>
        <dbReference type="Google" id="ProtNLM"/>
    </source>
</evidence>
<dbReference type="EMBL" id="MOBO01000009">
    <property type="protein sequence ID" value="RON39577.1"/>
    <property type="molecule type" value="Genomic_DNA"/>
</dbReference>
<reference evidence="1 2" key="1">
    <citation type="submission" date="2016-10" db="EMBL/GenBank/DDBJ databases">
        <title>Comparative genome analysis of multiple Pseudomonas spp. focuses on biocontrol and plant growth promoting traits.</title>
        <authorList>
            <person name="Tao X.-Y."/>
            <person name="Taylor C.G."/>
        </authorList>
    </citation>
    <scope>NUCLEOTIDE SEQUENCE [LARGE SCALE GENOMIC DNA]</scope>
    <source>
        <strain evidence="1 2">38D4</strain>
    </source>
</reference>
<name>A0A423JPE6_9PSED</name>
<dbReference type="InterPro" id="IPR008018">
    <property type="entry name" value="Phage_tail_attach_FII"/>
</dbReference>
<dbReference type="GO" id="GO:0019068">
    <property type="term" value="P:virion assembly"/>
    <property type="evidence" value="ECO:0007669"/>
    <property type="project" value="InterPro"/>
</dbReference>
<dbReference type="Gene3D" id="2.40.10.180">
    <property type="entry name" value="Phage tail proteins"/>
    <property type="match status" value="1"/>
</dbReference>